<name>A0A5B9DTD8_9HYPH</name>
<protein>
    <submittedName>
        <fullName evidence="2">DNA polymerase Y family protein</fullName>
    </submittedName>
</protein>
<dbReference type="OrthoDB" id="9788640at2"/>
<organism evidence="2 3">
    <name type="scientific">Paradevosia tibetensis</name>
    <dbReference type="NCBI Taxonomy" id="1447062"/>
    <lineage>
        <taxon>Bacteria</taxon>
        <taxon>Pseudomonadati</taxon>
        <taxon>Pseudomonadota</taxon>
        <taxon>Alphaproteobacteria</taxon>
        <taxon>Hyphomicrobiales</taxon>
        <taxon>Devosiaceae</taxon>
        <taxon>Paradevosia</taxon>
    </lineage>
</organism>
<dbReference type="Pfam" id="PF11799">
    <property type="entry name" value="IMS_C"/>
    <property type="match status" value="1"/>
</dbReference>
<dbReference type="InterPro" id="IPR043502">
    <property type="entry name" value="DNA/RNA_pol_sf"/>
</dbReference>
<dbReference type="AlphaFoldDB" id="A0A5B9DTD8"/>
<dbReference type="InterPro" id="IPR017961">
    <property type="entry name" value="DNA_pol_Y-fam_little_finger"/>
</dbReference>
<dbReference type="InterPro" id="IPR050356">
    <property type="entry name" value="SulA_CellDiv_inhibitor"/>
</dbReference>
<dbReference type="GO" id="GO:0006281">
    <property type="term" value="P:DNA repair"/>
    <property type="evidence" value="ECO:0007669"/>
    <property type="project" value="InterPro"/>
</dbReference>
<proteinExistence type="predicted"/>
<dbReference type="SUPFAM" id="SSF56672">
    <property type="entry name" value="DNA/RNA polymerases"/>
    <property type="match status" value="1"/>
</dbReference>
<dbReference type="EMBL" id="CP041690">
    <property type="protein sequence ID" value="QEE22426.1"/>
    <property type="molecule type" value="Genomic_DNA"/>
</dbReference>
<gene>
    <name evidence="2" type="ORF">FNA67_20665</name>
</gene>
<keyword evidence="1" id="KW-0227">DNA damage</keyword>
<dbReference type="Proteomes" id="UP000321062">
    <property type="component" value="Chromosome"/>
</dbReference>
<evidence type="ECO:0000313" key="2">
    <source>
        <dbReference type="EMBL" id="QEE22426.1"/>
    </source>
</evidence>
<dbReference type="KEGG" id="yti:FNA67_20665"/>
<sequence length="559" mass="62680">MGLNWTQTRVSHGSKRQPERRYLVLHVPYWATDCFKRHDRTLAESTQPLVLYEKQKSALNIVAVDALAEKAGLSSDLNLAQARAAVPGLQAREIDRPFLEAAFADFADWLSFASPVVAVLPDVTAFGDLGFDVTGVTHLFGGEQAMLAEVLKRLGHIGILAQGAISSSIGASWALARYAPSTIATHEQTLEGSVLADLPIGALRLEREQISSLSQLGLRRIGQVLDYERLHLQARLGESFIRRLDQARGRVSEQIRPRIPVAEHFVERRFAEPLGLLDDVLLVTTDLALRLASELEMAGLGARSFHLMIYRVDYKLMCLSVNAARATREASHIDRLFRNRAERLSGEFDAGFGIEMVRLAATELSPLQSSQTSVFAEDDGTGDLHRLYDRMSSRLGSQAVLRTVWVNTHIPEKAAGLAPVVTAPETLSFPGEEEPRPIRLLPAPEPIKVTAEVPDGPPASMVWRRILYRFVKASGPERIGEEWWLDEFELSERRLLPPRPEDRRKPASEKPRIEILRHIIPSRDYYVAEDDGGRRFWLFRQGLYGEEPNPQWFMHGFLP</sequence>
<evidence type="ECO:0000313" key="3">
    <source>
        <dbReference type="Proteomes" id="UP000321062"/>
    </source>
</evidence>
<keyword evidence="3" id="KW-1185">Reference proteome</keyword>
<dbReference type="GO" id="GO:0003684">
    <property type="term" value="F:damaged DNA binding"/>
    <property type="evidence" value="ECO:0007669"/>
    <property type="project" value="InterPro"/>
</dbReference>
<dbReference type="CDD" id="cd03468">
    <property type="entry name" value="PolY_like"/>
    <property type="match status" value="1"/>
</dbReference>
<dbReference type="PANTHER" id="PTHR35369:SF2">
    <property type="entry name" value="BLR3025 PROTEIN"/>
    <property type="match status" value="1"/>
</dbReference>
<dbReference type="PANTHER" id="PTHR35369">
    <property type="entry name" value="BLR3025 PROTEIN-RELATED"/>
    <property type="match status" value="1"/>
</dbReference>
<reference evidence="2 3" key="1">
    <citation type="journal article" date="2015" name="Int. J. Syst. Evol. Microbiol.">
        <title>Youhaiella tibetensis gen. nov., sp. nov., isolated from subsurface sediment.</title>
        <authorList>
            <person name="Wang Y.X."/>
            <person name="Huang F.Q."/>
            <person name="Nogi Y."/>
            <person name="Pang S.J."/>
            <person name="Wang P.K."/>
            <person name="Lv J."/>
        </authorList>
    </citation>
    <scope>NUCLEOTIDE SEQUENCE [LARGE SCALE GENOMIC DNA]</scope>
    <source>
        <strain evidence="3">fig4</strain>
    </source>
</reference>
<accession>A0A5B9DTD8</accession>
<evidence type="ECO:0000256" key="1">
    <source>
        <dbReference type="ARBA" id="ARBA00022763"/>
    </source>
</evidence>